<dbReference type="RefSeq" id="WP_387417919.1">
    <property type="nucleotide sequence ID" value="NZ_JBIASD010000053.1"/>
</dbReference>
<gene>
    <name evidence="2" type="ORF">ACFYXI_39825</name>
</gene>
<reference evidence="2 3" key="1">
    <citation type="submission" date="2024-10" db="EMBL/GenBank/DDBJ databases">
        <title>The Natural Products Discovery Center: Release of the First 8490 Sequenced Strains for Exploring Actinobacteria Biosynthetic Diversity.</title>
        <authorList>
            <person name="Kalkreuter E."/>
            <person name="Kautsar S.A."/>
            <person name="Yang D."/>
            <person name="Bader C.D."/>
            <person name="Teijaro C.N."/>
            <person name="Fluegel L."/>
            <person name="Davis C.M."/>
            <person name="Simpson J.R."/>
            <person name="Lauterbach L."/>
            <person name="Steele A.D."/>
            <person name="Gui C."/>
            <person name="Meng S."/>
            <person name="Li G."/>
            <person name="Viehrig K."/>
            <person name="Ye F."/>
            <person name="Su P."/>
            <person name="Kiefer A.F."/>
            <person name="Nichols A."/>
            <person name="Cepeda A.J."/>
            <person name="Yan W."/>
            <person name="Fan B."/>
            <person name="Jiang Y."/>
            <person name="Adhikari A."/>
            <person name="Zheng C.-J."/>
            <person name="Schuster L."/>
            <person name="Cowan T.M."/>
            <person name="Smanski M.J."/>
            <person name="Chevrette M.G."/>
            <person name="De Carvalho L.P.S."/>
            <person name="Shen B."/>
        </authorList>
    </citation>
    <scope>NUCLEOTIDE SEQUENCE [LARGE SCALE GENOMIC DNA]</scope>
    <source>
        <strain evidence="2 3">NPDC002173</strain>
    </source>
</reference>
<dbReference type="Proteomes" id="UP001602013">
    <property type="component" value="Unassembled WGS sequence"/>
</dbReference>
<dbReference type="Pfam" id="PF01636">
    <property type="entry name" value="APH"/>
    <property type="match status" value="1"/>
</dbReference>
<organism evidence="2 3">
    <name type="scientific">Microtetraspora malaysiensis</name>
    <dbReference type="NCBI Taxonomy" id="161358"/>
    <lineage>
        <taxon>Bacteria</taxon>
        <taxon>Bacillati</taxon>
        <taxon>Actinomycetota</taxon>
        <taxon>Actinomycetes</taxon>
        <taxon>Streptosporangiales</taxon>
        <taxon>Streptosporangiaceae</taxon>
        <taxon>Microtetraspora</taxon>
    </lineage>
</organism>
<keyword evidence="3" id="KW-1185">Reference proteome</keyword>
<dbReference type="InterPro" id="IPR002575">
    <property type="entry name" value="Aminoglycoside_PTrfase"/>
</dbReference>
<protein>
    <submittedName>
        <fullName evidence="2">Phosphotransferase</fullName>
    </submittedName>
</protein>
<dbReference type="InterPro" id="IPR011009">
    <property type="entry name" value="Kinase-like_dom_sf"/>
</dbReference>
<feature type="domain" description="Aminoglycoside phosphotransferase" evidence="1">
    <location>
        <begin position="120"/>
        <end position="196"/>
    </location>
</feature>
<dbReference type="SUPFAM" id="SSF56112">
    <property type="entry name" value="Protein kinase-like (PK-like)"/>
    <property type="match status" value="1"/>
</dbReference>
<dbReference type="Gene3D" id="3.90.1200.10">
    <property type="match status" value="1"/>
</dbReference>
<evidence type="ECO:0000313" key="3">
    <source>
        <dbReference type="Proteomes" id="UP001602013"/>
    </source>
</evidence>
<name>A0ABW6T392_9ACTN</name>
<evidence type="ECO:0000259" key="1">
    <source>
        <dbReference type="Pfam" id="PF01636"/>
    </source>
</evidence>
<sequence length="272" mass="30090">MFVSAAPVEIAFDTEEERIVRVGTTVRRPMTAASPSVHALLAHLEAVGFDGAPRALGIDGQDREILTFVDGETATRPLPVWAVSDETLAGLARLLRRFHDAAESFVPPPDAVWEQGSQADESPELVGHCDVTPENVVFRPGPSGRPVPYALIDFDLARPTTRLFDVVTTLRHWAPIADPIDRDPRQRGLDVGPRLRLFCDAYGLAVRDRLRLVDTARTRLGRSYVATRTRALTLGGDWARRWAEGAGERIRRAGAWLDAHEDELRRHLVEGA</sequence>
<comment type="caution">
    <text evidence="2">The sequence shown here is derived from an EMBL/GenBank/DDBJ whole genome shotgun (WGS) entry which is preliminary data.</text>
</comment>
<evidence type="ECO:0000313" key="2">
    <source>
        <dbReference type="EMBL" id="MFF3671752.1"/>
    </source>
</evidence>
<dbReference type="EMBL" id="JBIASD010000053">
    <property type="protein sequence ID" value="MFF3671752.1"/>
    <property type="molecule type" value="Genomic_DNA"/>
</dbReference>
<proteinExistence type="predicted"/>
<accession>A0ABW6T392</accession>